<gene>
    <name evidence="1" type="ORF">BJY26_000858</name>
</gene>
<reference evidence="1 2" key="1">
    <citation type="submission" date="2020-07" db="EMBL/GenBank/DDBJ databases">
        <title>Sequencing the genomes of 1000 actinobacteria strains.</title>
        <authorList>
            <person name="Klenk H.-P."/>
        </authorList>
    </citation>
    <scope>NUCLEOTIDE SEQUENCE [LARGE SCALE GENOMIC DNA]</scope>
    <source>
        <strain evidence="1 2">DSM 26341</strain>
    </source>
</reference>
<organism evidence="1 2">
    <name type="scientific">Spelaeicoccus albus</name>
    <dbReference type="NCBI Taxonomy" id="1280376"/>
    <lineage>
        <taxon>Bacteria</taxon>
        <taxon>Bacillati</taxon>
        <taxon>Actinomycetota</taxon>
        <taxon>Actinomycetes</taxon>
        <taxon>Micrococcales</taxon>
        <taxon>Brevibacteriaceae</taxon>
        <taxon>Spelaeicoccus</taxon>
    </lineage>
</organism>
<comment type="caution">
    <text evidence="1">The sequence shown here is derived from an EMBL/GenBank/DDBJ whole genome shotgun (WGS) entry which is preliminary data.</text>
</comment>
<name>A0A7Z0D1P4_9MICO</name>
<evidence type="ECO:0000313" key="1">
    <source>
        <dbReference type="EMBL" id="NYI66552.1"/>
    </source>
</evidence>
<dbReference type="EMBL" id="JACBZP010000001">
    <property type="protein sequence ID" value="NYI66552.1"/>
    <property type="molecule type" value="Genomic_DNA"/>
</dbReference>
<protein>
    <submittedName>
        <fullName evidence="1">Uncharacterized protein</fullName>
    </submittedName>
</protein>
<sequence length="164" mass="18107">MRGTTLWPLASLADIDSDVHASHLRKYQDRPALPERPVEPLDCTWAECVFLCPVDPQQLVSAARTVHPNLPARDWFVIDADLLEAERTVLFKPDRWDPATGPPPVTTKECELFTPRTLAAASTATNATLTRLTDASNRMPLFVDVIDVLHRGPIDVTAAQTLTA</sequence>
<evidence type="ECO:0000313" key="2">
    <source>
        <dbReference type="Proteomes" id="UP000539111"/>
    </source>
</evidence>
<dbReference type="Proteomes" id="UP000539111">
    <property type="component" value="Unassembled WGS sequence"/>
</dbReference>
<proteinExistence type="predicted"/>
<dbReference type="RefSeq" id="WP_179425990.1">
    <property type="nucleotide sequence ID" value="NZ_JACBZP010000001.1"/>
</dbReference>
<keyword evidence="2" id="KW-1185">Reference proteome</keyword>
<accession>A0A7Z0D1P4</accession>
<dbReference type="AlphaFoldDB" id="A0A7Z0D1P4"/>